<dbReference type="Pfam" id="PF05738">
    <property type="entry name" value="Cna_B"/>
    <property type="match status" value="1"/>
</dbReference>
<dbReference type="InterPro" id="IPR041033">
    <property type="entry name" value="SpaA_PFL_dom_1"/>
</dbReference>
<dbReference type="Gene3D" id="2.60.40.1140">
    <property type="entry name" value="Collagen-binding surface protein Cna, B-type domain"/>
    <property type="match status" value="1"/>
</dbReference>
<feature type="domain" description="CNA-B" evidence="2">
    <location>
        <begin position="48"/>
        <end position="147"/>
    </location>
</feature>
<dbReference type="AlphaFoldDB" id="A0A415G4V0"/>
<evidence type="ECO:0000259" key="3">
    <source>
        <dbReference type="Pfam" id="PF17802"/>
    </source>
</evidence>
<dbReference type="InterPro" id="IPR008454">
    <property type="entry name" value="Collagen-bd_Cna-like_B-typ_dom"/>
</dbReference>
<dbReference type="SUPFAM" id="SSF49478">
    <property type="entry name" value="Cna protein B-type domain"/>
    <property type="match status" value="2"/>
</dbReference>
<dbReference type="Pfam" id="PF17802">
    <property type="entry name" value="SpaA"/>
    <property type="match status" value="1"/>
</dbReference>
<dbReference type="Gene3D" id="2.60.40.10">
    <property type="entry name" value="Immunoglobulins"/>
    <property type="match status" value="1"/>
</dbReference>
<gene>
    <name evidence="4" type="ORF">DW068_12915</name>
</gene>
<dbReference type="EMBL" id="QRNJ01000058">
    <property type="protein sequence ID" value="RHK36078.1"/>
    <property type="molecule type" value="Genomic_DNA"/>
</dbReference>
<organism evidence="4 5">
    <name type="scientific">Anaerobutyricum hallii</name>
    <dbReference type="NCBI Taxonomy" id="39488"/>
    <lineage>
        <taxon>Bacteria</taxon>
        <taxon>Bacillati</taxon>
        <taxon>Bacillota</taxon>
        <taxon>Clostridia</taxon>
        <taxon>Lachnospirales</taxon>
        <taxon>Lachnospiraceae</taxon>
        <taxon>Anaerobutyricum</taxon>
    </lineage>
</organism>
<dbReference type="InterPro" id="IPR013783">
    <property type="entry name" value="Ig-like_fold"/>
</dbReference>
<keyword evidence="1" id="KW-0472">Membrane</keyword>
<sequence>MYTWEEDTSALPKDYELTDTKNTTSSNGQYTYIHTDITNTYAKATSAQVSKSWDDENNLYKHRPESVTVHLLANGTQINKLTLEYTENGKTKQMNITDGNVVLSKENNWSVKAVNLPKYNGKNKITYSWSEETVPDYRLTSDVTITKEEGTALEYTETTLVNHFDVPKGSVTVSKLIPIHSLDFRHGNIDFTFTLNGTTIHNKEYIDKKTVKFTKDMSIVKDKIVTVGNKEYLKLSTVFEDLDWGDYKITESGSESRYQFDKISGLSGAVSGTEKDGTPYVSFTVDYDHKEFTGTFENRTNPASVKIIKYGNNKKDKLKGVTFKIEKILADKSTELTATKETDANGEITFSDLDPGDYQITETKTVNGHSLLKDPIKVTLPVALTQKEAADKRADTTKAKYDKTNGLYYFYDVTYDVDNEAIPSVPMTGAFDNWKTFVPIILAMALFIGVGIYQMKKRKKPVK</sequence>
<accession>A0A415G4V0</accession>
<keyword evidence="1" id="KW-1133">Transmembrane helix</keyword>
<feature type="transmembrane region" description="Helical" evidence="1">
    <location>
        <begin position="434"/>
        <end position="453"/>
    </location>
</feature>
<keyword evidence="1" id="KW-0812">Transmembrane</keyword>
<reference evidence="4 5" key="1">
    <citation type="submission" date="2018-08" db="EMBL/GenBank/DDBJ databases">
        <title>A genome reference for cultivated species of the human gut microbiota.</title>
        <authorList>
            <person name="Zou Y."/>
            <person name="Xue W."/>
            <person name="Luo G."/>
        </authorList>
    </citation>
    <scope>NUCLEOTIDE SEQUENCE [LARGE SCALE GENOMIC DNA]</scope>
    <source>
        <strain evidence="4 5">AF45-14BH</strain>
    </source>
</reference>
<dbReference type="Proteomes" id="UP000283497">
    <property type="component" value="Unassembled WGS sequence"/>
</dbReference>
<evidence type="ECO:0000259" key="2">
    <source>
        <dbReference type="Pfam" id="PF05738"/>
    </source>
</evidence>
<evidence type="ECO:0000256" key="1">
    <source>
        <dbReference type="SAM" id="Phobius"/>
    </source>
</evidence>
<feature type="domain" description="SpaA-like prealbumin fold" evidence="3">
    <location>
        <begin position="304"/>
        <end position="381"/>
    </location>
</feature>
<evidence type="ECO:0000313" key="4">
    <source>
        <dbReference type="EMBL" id="RHK36078.1"/>
    </source>
</evidence>
<protein>
    <submittedName>
        <fullName evidence="4">Cna B-type domain-containing protein</fullName>
    </submittedName>
</protein>
<name>A0A415G4V0_9FIRM</name>
<proteinExistence type="predicted"/>
<dbReference type="CDD" id="cd00222">
    <property type="entry name" value="CollagenBindB"/>
    <property type="match status" value="1"/>
</dbReference>
<comment type="caution">
    <text evidence="4">The sequence shown here is derived from an EMBL/GenBank/DDBJ whole genome shotgun (WGS) entry which is preliminary data.</text>
</comment>
<evidence type="ECO:0000313" key="5">
    <source>
        <dbReference type="Proteomes" id="UP000283497"/>
    </source>
</evidence>